<proteinExistence type="predicted"/>
<evidence type="ECO:0000313" key="1">
    <source>
        <dbReference type="EMBL" id="VDP67054.1"/>
    </source>
</evidence>
<name>A0A183KUQ8_9TREM</name>
<sequence length="142" mass="16243">MGYQYNIGDLRDQSKSCGNDEIQLGRSQNQRNPLDLGWTTKVSYESAAAVPWTRRLSKEARVALIGRKSHGPRIIKASFKTKKERFTMNAIQCYAQTNHSNDDDKYEFYLRLQSIISKCAGNNMTILMADLNAENRNGQHRI</sequence>
<reference evidence="3" key="1">
    <citation type="submission" date="2016-06" db="UniProtKB">
        <authorList>
            <consortium name="WormBaseParasite"/>
        </authorList>
    </citation>
    <scope>IDENTIFICATION</scope>
</reference>
<evidence type="ECO:0000313" key="2">
    <source>
        <dbReference type="Proteomes" id="UP000279833"/>
    </source>
</evidence>
<dbReference type="EMBL" id="UZAK01041542">
    <property type="protein sequence ID" value="VDP67054.1"/>
    <property type="molecule type" value="Genomic_DNA"/>
</dbReference>
<dbReference type="AlphaFoldDB" id="A0A183KUQ8"/>
<dbReference type="Proteomes" id="UP000279833">
    <property type="component" value="Unassembled WGS sequence"/>
</dbReference>
<protein>
    <submittedName>
        <fullName evidence="3">Endo/exonuclease/phosphatase domain-containing protein</fullName>
    </submittedName>
</protein>
<dbReference type="WBParaSite" id="SCUD_0001880301-mRNA-1">
    <property type="protein sequence ID" value="SCUD_0001880301-mRNA-1"/>
    <property type="gene ID" value="SCUD_0001880301"/>
</dbReference>
<reference evidence="1 2" key="2">
    <citation type="submission" date="2018-11" db="EMBL/GenBank/DDBJ databases">
        <authorList>
            <consortium name="Pathogen Informatics"/>
        </authorList>
    </citation>
    <scope>NUCLEOTIDE SEQUENCE [LARGE SCALE GENOMIC DNA]</scope>
    <source>
        <strain evidence="1">Dakar</strain>
        <strain evidence="2">Dakar, Senegal</strain>
    </source>
</reference>
<organism evidence="3">
    <name type="scientific">Schistosoma curassoni</name>
    <dbReference type="NCBI Taxonomy" id="6186"/>
    <lineage>
        <taxon>Eukaryota</taxon>
        <taxon>Metazoa</taxon>
        <taxon>Spiralia</taxon>
        <taxon>Lophotrochozoa</taxon>
        <taxon>Platyhelminthes</taxon>
        <taxon>Trematoda</taxon>
        <taxon>Digenea</taxon>
        <taxon>Strigeidida</taxon>
        <taxon>Schistosomatoidea</taxon>
        <taxon>Schistosomatidae</taxon>
        <taxon>Schistosoma</taxon>
    </lineage>
</organism>
<evidence type="ECO:0000313" key="3">
    <source>
        <dbReference type="WBParaSite" id="SCUD_0001880301-mRNA-1"/>
    </source>
</evidence>
<accession>A0A183KUQ8</accession>
<gene>
    <name evidence="1" type="ORF">SCUD_LOCUS18800</name>
</gene>
<keyword evidence="2" id="KW-1185">Reference proteome</keyword>